<gene>
    <name evidence="3" type="ORF">E2A64_05840</name>
</gene>
<comment type="caution">
    <text evidence="3">The sequence shown here is derived from an EMBL/GenBank/DDBJ whole genome shotgun (WGS) entry which is preliminary data.</text>
</comment>
<dbReference type="Proteomes" id="UP000295131">
    <property type="component" value="Unassembled WGS sequence"/>
</dbReference>
<feature type="region of interest" description="Disordered" evidence="1">
    <location>
        <begin position="210"/>
        <end position="230"/>
    </location>
</feature>
<evidence type="ECO:0000313" key="3">
    <source>
        <dbReference type="EMBL" id="TDH38621.1"/>
    </source>
</evidence>
<dbReference type="InterPro" id="IPR011330">
    <property type="entry name" value="Glyco_hydro/deAcase_b/a-brl"/>
</dbReference>
<dbReference type="EMBL" id="SMSI01000001">
    <property type="protein sequence ID" value="TDH38621.1"/>
    <property type="molecule type" value="Genomic_DNA"/>
</dbReference>
<keyword evidence="2" id="KW-0732">Signal</keyword>
<dbReference type="PANTHER" id="PTHR45985">
    <property type="match status" value="1"/>
</dbReference>
<organism evidence="3 4">
    <name type="scientific">Pseudohoeflea suaedae</name>
    <dbReference type="NCBI Taxonomy" id="877384"/>
    <lineage>
        <taxon>Bacteria</taxon>
        <taxon>Pseudomonadati</taxon>
        <taxon>Pseudomonadota</taxon>
        <taxon>Alphaproteobacteria</taxon>
        <taxon>Hyphomicrobiales</taxon>
        <taxon>Rhizobiaceae</taxon>
        <taxon>Pseudohoeflea</taxon>
    </lineage>
</organism>
<evidence type="ECO:0000256" key="2">
    <source>
        <dbReference type="SAM" id="SignalP"/>
    </source>
</evidence>
<name>A0A4R5PPM7_9HYPH</name>
<dbReference type="OrthoDB" id="438898at2"/>
<dbReference type="SUPFAM" id="SSF88713">
    <property type="entry name" value="Glycoside hydrolase/deacetylase"/>
    <property type="match status" value="1"/>
</dbReference>
<dbReference type="RefSeq" id="WP_133283455.1">
    <property type="nucleotide sequence ID" value="NZ_SMSI01000001.1"/>
</dbReference>
<evidence type="ECO:0000313" key="4">
    <source>
        <dbReference type="Proteomes" id="UP000295131"/>
    </source>
</evidence>
<dbReference type="InterPro" id="IPR052740">
    <property type="entry name" value="CE4"/>
</dbReference>
<protein>
    <submittedName>
        <fullName evidence="3">Polysaccharide deacetylase</fullName>
    </submittedName>
</protein>
<accession>A0A4R5PPM7</accession>
<sequence>MLAGSVTRSSVLSRIARPALLFTSLAALALPVQAAETARTEQLVIVSFDGAHDNAMWDRSLKIADKTGAHFTYFLSCTFLMSKAERKSYTAPGKSAGASNIGFAPDHDDVEKRLDHIWTAYRAGHEMGSHGCGHFDGGSWTASQWSAEFDQFDTALKSAWATIGSKDREPDGWQDMAANAIKGFRAPYLSSGDGLFAALAEHGFTYDASTVSRGPAEPETGKTPARFSLPLIPEGPRERPVIAMDYNLFVRHSKGEETPEHKAEYEKRSIEAFEAAFKAQYEGERIPLQLGFHFVPMNGGAYWDALDTFLTDVCGKPDVKCVTYSEAFERLKKADPSAS</sequence>
<feature type="chain" id="PRO_5020550544" evidence="2">
    <location>
        <begin position="35"/>
        <end position="339"/>
    </location>
</feature>
<reference evidence="3 4" key="1">
    <citation type="journal article" date="2013" name="Int. J. Syst. Evol. Microbiol.">
        <title>Hoeflea suaedae sp. nov., an endophytic bacterium isolated from the root of the halophyte Suaeda maritima.</title>
        <authorList>
            <person name="Chung E.J."/>
            <person name="Park J.A."/>
            <person name="Pramanik P."/>
            <person name="Bibi F."/>
            <person name="Jeon C.O."/>
            <person name="Chung Y.R."/>
        </authorList>
    </citation>
    <scope>NUCLEOTIDE SEQUENCE [LARGE SCALE GENOMIC DNA]</scope>
    <source>
        <strain evidence="3 4">YC6898</strain>
    </source>
</reference>
<keyword evidence="4" id="KW-1185">Reference proteome</keyword>
<dbReference type="AlphaFoldDB" id="A0A4R5PPM7"/>
<proteinExistence type="predicted"/>
<dbReference type="Gene3D" id="3.20.20.370">
    <property type="entry name" value="Glycoside hydrolase/deacetylase"/>
    <property type="match status" value="1"/>
</dbReference>
<feature type="signal peptide" evidence="2">
    <location>
        <begin position="1"/>
        <end position="34"/>
    </location>
</feature>
<dbReference type="GO" id="GO:0005975">
    <property type="term" value="P:carbohydrate metabolic process"/>
    <property type="evidence" value="ECO:0007669"/>
    <property type="project" value="InterPro"/>
</dbReference>
<evidence type="ECO:0000256" key="1">
    <source>
        <dbReference type="SAM" id="MobiDB-lite"/>
    </source>
</evidence>
<dbReference type="PANTHER" id="PTHR45985:SF3">
    <property type="entry name" value="CHITIN DEACETYLASE-LIKE 4"/>
    <property type="match status" value="1"/>
</dbReference>